<organism evidence="2">
    <name type="scientific">bioreactor metagenome</name>
    <dbReference type="NCBI Taxonomy" id="1076179"/>
    <lineage>
        <taxon>unclassified sequences</taxon>
        <taxon>metagenomes</taxon>
        <taxon>ecological metagenomes</taxon>
    </lineage>
</organism>
<dbReference type="EMBL" id="VSSQ01001772">
    <property type="protein sequence ID" value="MPM11023.1"/>
    <property type="molecule type" value="Genomic_DNA"/>
</dbReference>
<proteinExistence type="predicted"/>
<name>A0A644X9V4_9ZZZZ</name>
<dbReference type="AlphaFoldDB" id="A0A644X9V4"/>
<evidence type="ECO:0000313" key="2">
    <source>
        <dbReference type="EMBL" id="MPM11023.1"/>
    </source>
</evidence>
<reference evidence="2" key="1">
    <citation type="submission" date="2019-08" db="EMBL/GenBank/DDBJ databases">
        <authorList>
            <person name="Kucharzyk K."/>
            <person name="Murdoch R.W."/>
            <person name="Higgins S."/>
            <person name="Loffler F."/>
        </authorList>
    </citation>
    <scope>NUCLEOTIDE SEQUENCE</scope>
</reference>
<feature type="region of interest" description="Disordered" evidence="1">
    <location>
        <begin position="92"/>
        <end position="123"/>
    </location>
</feature>
<sequence>MKQQKTGPSAIERKLAGAPAPQAVSKNNGGDEEFNALVNEVSTLIAENKLPEGFDFQTAASDPELVELMREYGAAAGIRIFAAEQRAEEAETSAMQRVSAEVRQRSALPRSVRGGNAAASGTNYRGMDAEAFRSLMSQMKKTARDGGKTRL</sequence>
<feature type="region of interest" description="Disordered" evidence="1">
    <location>
        <begin position="1"/>
        <end position="31"/>
    </location>
</feature>
<gene>
    <name evidence="2" type="ORF">SDC9_57361</name>
</gene>
<evidence type="ECO:0000256" key="1">
    <source>
        <dbReference type="SAM" id="MobiDB-lite"/>
    </source>
</evidence>
<protein>
    <submittedName>
        <fullName evidence="2">Uncharacterized protein</fullName>
    </submittedName>
</protein>
<comment type="caution">
    <text evidence="2">The sequence shown here is derived from an EMBL/GenBank/DDBJ whole genome shotgun (WGS) entry which is preliminary data.</text>
</comment>
<accession>A0A644X9V4</accession>